<reference evidence="3 4" key="1">
    <citation type="submission" date="2020-07" db="EMBL/GenBank/DDBJ databases">
        <title>Vallitalea guaymasensis genome.</title>
        <authorList>
            <person name="Postec A."/>
        </authorList>
    </citation>
    <scope>NUCLEOTIDE SEQUENCE [LARGE SCALE GENOMIC DNA]</scope>
    <source>
        <strain evidence="3 4">Ra1766G1</strain>
    </source>
</reference>
<dbReference type="SUPFAM" id="SSF53800">
    <property type="entry name" value="Chelatase"/>
    <property type="match status" value="1"/>
</dbReference>
<evidence type="ECO:0000313" key="3">
    <source>
        <dbReference type="EMBL" id="QUH30555.1"/>
    </source>
</evidence>
<organism evidence="3 4">
    <name type="scientific">Vallitalea guaymasensis</name>
    <dbReference type="NCBI Taxonomy" id="1185412"/>
    <lineage>
        <taxon>Bacteria</taxon>
        <taxon>Bacillati</taxon>
        <taxon>Bacillota</taxon>
        <taxon>Clostridia</taxon>
        <taxon>Lachnospirales</taxon>
        <taxon>Vallitaleaceae</taxon>
        <taxon>Vallitalea</taxon>
    </lineage>
</organism>
<dbReference type="GO" id="GO:0046872">
    <property type="term" value="F:metal ion binding"/>
    <property type="evidence" value="ECO:0007669"/>
    <property type="project" value="UniProtKB-KW"/>
</dbReference>
<name>A0A8J8MD95_9FIRM</name>
<dbReference type="InterPro" id="IPR010388">
    <property type="entry name" value="Anaerobic_Co-chelatase"/>
</dbReference>
<gene>
    <name evidence="3" type="ORF">HYG85_17220</name>
</gene>
<feature type="binding site" evidence="2">
    <location>
        <position position="146"/>
    </location>
    <ligand>
        <name>Co(2+)</name>
        <dbReference type="ChEBI" id="CHEBI:48828"/>
    </ligand>
</feature>
<dbReference type="KEGG" id="vgu:HYG85_17220"/>
<dbReference type="CDD" id="cd03412">
    <property type="entry name" value="CbiK_N"/>
    <property type="match status" value="1"/>
</dbReference>
<dbReference type="EMBL" id="CP058561">
    <property type="protein sequence ID" value="QUH30555.1"/>
    <property type="molecule type" value="Genomic_DNA"/>
</dbReference>
<proteinExistence type="predicted"/>
<feature type="binding site" evidence="2">
    <location>
        <position position="206"/>
    </location>
    <ligand>
        <name>Co(2+)</name>
        <dbReference type="ChEBI" id="CHEBI:48828"/>
    </ligand>
</feature>
<keyword evidence="2" id="KW-0170">Cobalt</keyword>
<accession>A0A8J8MD95</accession>
<dbReference type="AlphaFoldDB" id="A0A8J8MD95"/>
<protein>
    <submittedName>
        <fullName evidence="3">Sirohydrochlorin cobaltochelatase</fullName>
    </submittedName>
</protein>
<dbReference type="Gene3D" id="3.40.50.1400">
    <property type="match status" value="2"/>
</dbReference>
<dbReference type="Pfam" id="PF06180">
    <property type="entry name" value="CbiK"/>
    <property type="match status" value="1"/>
</dbReference>
<dbReference type="RefSeq" id="WP_212690708.1">
    <property type="nucleotide sequence ID" value="NZ_CP058561.1"/>
</dbReference>
<dbReference type="Proteomes" id="UP000677305">
    <property type="component" value="Chromosome"/>
</dbReference>
<feature type="binding site" evidence="2">
    <location>
        <position position="176"/>
    </location>
    <ligand>
        <name>Co(2+)</name>
        <dbReference type="ChEBI" id="CHEBI:48828"/>
    </ligand>
</feature>
<sequence length="258" mass="29545">MEKKKAILVASFGSSYENARKEQIEPIEKLIENTFTDYKVVRAFTSNMIIRKLKKEGIHIDTPDEALKKLIEEFEHIIVQPTHIIPGFEYDKIRTIVSRMNHNKNVHISLSQPLLYHKNDYRAVIEALKTYIPKVEPNEAVVLLGHGTEHYANTSYYYMQYLLENEDLPVFMGTIEDGIEPVIKRLKKGKYSKAVLMPFLVVAGDHAHNDMAGDEEDSWKNILIANGIEVRAITKGLGGNEAIRKIYLNHLKEAVNNQ</sequence>
<evidence type="ECO:0000256" key="2">
    <source>
        <dbReference type="PIRSR" id="PIRSR033579-3"/>
    </source>
</evidence>
<evidence type="ECO:0000313" key="4">
    <source>
        <dbReference type="Proteomes" id="UP000677305"/>
    </source>
</evidence>
<keyword evidence="2" id="KW-0479">Metal-binding</keyword>
<feature type="active site" description="Proton acceptor" evidence="1">
    <location>
        <position position="146"/>
    </location>
</feature>
<evidence type="ECO:0000256" key="1">
    <source>
        <dbReference type="PIRSR" id="PIRSR033579-1"/>
    </source>
</evidence>
<dbReference type="CDD" id="cd03413">
    <property type="entry name" value="CbiK_C"/>
    <property type="match status" value="1"/>
</dbReference>
<dbReference type="GO" id="GO:0016852">
    <property type="term" value="F:sirohydrochlorin cobaltochelatase activity"/>
    <property type="evidence" value="ECO:0007669"/>
    <property type="project" value="InterPro"/>
</dbReference>
<keyword evidence="4" id="KW-1185">Reference proteome</keyword>
<dbReference type="GO" id="GO:0019251">
    <property type="term" value="P:anaerobic cobalamin biosynthetic process"/>
    <property type="evidence" value="ECO:0007669"/>
    <property type="project" value="InterPro"/>
</dbReference>
<dbReference type="PIRSF" id="PIRSF033579">
    <property type="entry name" value="Anaer_Co_chel"/>
    <property type="match status" value="1"/>
</dbReference>